<protein>
    <submittedName>
        <fullName evidence="1">Uncharacterized protein</fullName>
    </submittedName>
</protein>
<accession>A0A9X1R638</accession>
<keyword evidence="2" id="KW-1185">Reference proteome</keyword>
<gene>
    <name evidence="1" type="ORF">K8344_13755</name>
</gene>
<comment type="caution">
    <text evidence="1">The sequence shown here is derived from an EMBL/GenBank/DDBJ whole genome shotgun (WGS) entry which is preliminary data.</text>
</comment>
<dbReference type="EMBL" id="JAIRBB010000032">
    <property type="protein sequence ID" value="MCG2432188.1"/>
    <property type="molecule type" value="Genomic_DNA"/>
</dbReference>
<evidence type="ECO:0000313" key="2">
    <source>
        <dbReference type="Proteomes" id="UP001139462"/>
    </source>
</evidence>
<dbReference type="AlphaFoldDB" id="A0A9X1R638"/>
<reference evidence="1" key="1">
    <citation type="submission" date="2021-09" db="EMBL/GenBank/DDBJ databases">
        <title>Genome of Aequorivita sp. strain F64183.</title>
        <authorList>
            <person name="Wang Y."/>
        </authorList>
    </citation>
    <scope>NUCLEOTIDE SEQUENCE</scope>
    <source>
        <strain evidence="1">F64183</strain>
    </source>
</reference>
<dbReference type="Proteomes" id="UP001139462">
    <property type="component" value="Unassembled WGS sequence"/>
</dbReference>
<evidence type="ECO:0000313" key="1">
    <source>
        <dbReference type="EMBL" id="MCG2432188.1"/>
    </source>
</evidence>
<organism evidence="1 2">
    <name type="scientific">Aequorivita xiaoshiensis</name>
    <dbReference type="NCBI Taxonomy" id="2874476"/>
    <lineage>
        <taxon>Bacteria</taxon>
        <taxon>Pseudomonadati</taxon>
        <taxon>Bacteroidota</taxon>
        <taxon>Flavobacteriia</taxon>
        <taxon>Flavobacteriales</taxon>
        <taxon>Flavobacteriaceae</taxon>
        <taxon>Aequorivita</taxon>
    </lineage>
</organism>
<dbReference type="RefSeq" id="WP_237609255.1">
    <property type="nucleotide sequence ID" value="NZ_JAIRBB010000032.1"/>
</dbReference>
<proteinExistence type="predicted"/>
<name>A0A9X1R638_9FLAO</name>
<sequence length="198" mass="23791">MKNILTTYFLFVSINLFAQDLSEINSVLKIPDSLTFEKEIRIYRGFGITNLTEIFRMYQDDSDNWKIENYRFYRDFEDFKKSEIRKTDLTAKTNAEFAWVSLLQTKISELPNMSDIRYKMQKRGKVELIDGEYQTMNEEVFITDGIGYAVKVRNHKKLNQIYYGNPESYLKHYPELDELIYFSELLELIRSEFNIWKK</sequence>